<dbReference type="Pfam" id="PF17853">
    <property type="entry name" value="GGDEF_2"/>
    <property type="match status" value="1"/>
</dbReference>
<name>F4LXP3_TEPAE</name>
<keyword evidence="4" id="KW-0804">Transcription</keyword>
<dbReference type="PANTHER" id="PTHR43280:SF28">
    <property type="entry name" value="HTH-TYPE TRANSCRIPTIONAL ACTIVATOR RHAS"/>
    <property type="match status" value="1"/>
</dbReference>
<evidence type="ECO:0000256" key="5">
    <source>
        <dbReference type="ARBA" id="ARBA00024867"/>
    </source>
</evidence>
<dbReference type="GO" id="GO:0043565">
    <property type="term" value="F:sequence-specific DNA binding"/>
    <property type="evidence" value="ECO:0007669"/>
    <property type="project" value="InterPro"/>
</dbReference>
<dbReference type="GO" id="GO:0000160">
    <property type="term" value="P:phosphorelay signal transduction system"/>
    <property type="evidence" value="ECO:0007669"/>
    <property type="project" value="InterPro"/>
</dbReference>
<dbReference type="PROSITE" id="PS01124">
    <property type="entry name" value="HTH_ARAC_FAMILY_2"/>
    <property type="match status" value="1"/>
</dbReference>
<keyword evidence="2" id="KW-0805">Transcription regulation</keyword>
<dbReference type="eggNOG" id="COG2207">
    <property type="taxonomic scope" value="Bacteria"/>
</dbReference>
<keyword evidence="6" id="KW-0597">Phosphoprotein</keyword>
<dbReference type="EMBL" id="HF563609">
    <property type="protein sequence ID" value="CCP26806.1"/>
    <property type="molecule type" value="Genomic_DNA"/>
</dbReference>
<reference evidence="10" key="1">
    <citation type="journal article" date="2013" name="Genome Announc.">
        <title>First genome sequence of a syntrophic acetate-oxidizing bacterium, Tepidanaerobacter acetatoxydans strain Re1.</title>
        <authorList>
            <person name="Manzoor S."/>
            <person name="Bongcam-Rudloff E."/>
            <person name="Schnurer A."/>
            <person name="Muller B."/>
        </authorList>
    </citation>
    <scope>NUCLEOTIDE SEQUENCE [LARGE SCALE GENOMIC DNA]</scope>
    <source>
        <strain evidence="10">Re1</strain>
    </source>
</reference>
<dbReference type="InterPro" id="IPR020449">
    <property type="entry name" value="Tscrpt_reg_AraC-type_HTH"/>
</dbReference>
<dbReference type="AlphaFoldDB" id="F4LXP3"/>
<dbReference type="PATRIC" id="fig|1209989.3.peg.2290"/>
<dbReference type="HOGENOM" id="CLU_000445_5_0_9"/>
<accession>F4LXP3</accession>
<feature type="modified residue" description="4-aspartylphosphate" evidence="6">
    <location>
        <position position="55"/>
    </location>
</feature>
<dbReference type="SMART" id="SM00342">
    <property type="entry name" value="HTH_ARAC"/>
    <property type="match status" value="1"/>
</dbReference>
<evidence type="ECO:0000259" key="8">
    <source>
        <dbReference type="PROSITE" id="PS50110"/>
    </source>
</evidence>
<evidence type="ECO:0000256" key="3">
    <source>
        <dbReference type="ARBA" id="ARBA00023125"/>
    </source>
</evidence>
<dbReference type="SUPFAM" id="SSF46689">
    <property type="entry name" value="Homeodomain-like"/>
    <property type="match status" value="2"/>
</dbReference>
<evidence type="ECO:0000256" key="2">
    <source>
        <dbReference type="ARBA" id="ARBA00023015"/>
    </source>
</evidence>
<dbReference type="InterPro" id="IPR018060">
    <property type="entry name" value="HTH_AraC"/>
</dbReference>
<evidence type="ECO:0000313" key="9">
    <source>
        <dbReference type="EMBL" id="CCP26806.1"/>
    </source>
</evidence>
<organism evidence="9 10">
    <name type="scientific">Tepidanaerobacter acetatoxydans (strain DSM 21804 / JCM 16047 / Re1)</name>
    <dbReference type="NCBI Taxonomy" id="1209989"/>
    <lineage>
        <taxon>Bacteria</taxon>
        <taxon>Bacillati</taxon>
        <taxon>Bacillota</taxon>
        <taxon>Clostridia</taxon>
        <taxon>Thermosediminibacterales</taxon>
        <taxon>Tepidanaerobacteraceae</taxon>
        <taxon>Tepidanaerobacter</taxon>
    </lineage>
</organism>
<dbReference type="Pfam" id="PF12833">
    <property type="entry name" value="HTH_18"/>
    <property type="match status" value="1"/>
</dbReference>
<dbReference type="KEGG" id="tep:TepRe1_1841"/>
<dbReference type="GO" id="GO:0003700">
    <property type="term" value="F:DNA-binding transcription factor activity"/>
    <property type="evidence" value="ECO:0007669"/>
    <property type="project" value="InterPro"/>
</dbReference>
<dbReference type="Gene3D" id="1.10.10.60">
    <property type="entry name" value="Homeodomain-like"/>
    <property type="match status" value="2"/>
</dbReference>
<evidence type="ECO:0000259" key="7">
    <source>
        <dbReference type="PROSITE" id="PS01124"/>
    </source>
</evidence>
<feature type="domain" description="Response regulatory" evidence="8">
    <location>
        <begin position="3"/>
        <end position="120"/>
    </location>
</feature>
<evidence type="ECO:0000256" key="1">
    <source>
        <dbReference type="ARBA" id="ARBA00018672"/>
    </source>
</evidence>
<feature type="domain" description="HTH araC/xylS-type" evidence="7">
    <location>
        <begin position="425"/>
        <end position="523"/>
    </location>
</feature>
<sequence>MIKIFIADDEQIVIDSLKYIVANFIKDAVIVGHAKSGREAIEKIELTKPDLVFMDIRMPGIDGLDAIRQIKKRRKDISFVIITAYENFNYAKEAVNLGVIEYLLKPVGKNKVIEVIEKAKGALFEDRQAVMQEIELREKLSRVMPHIEREFIYTLFFDSQSIKDYSFYEEIFSMPLDYGYIMLLTINNPAQKENVKASLDRYKMTSMLRETVKREIKCLAATFMLDRVIAFVPADKDQEEYVIRNRAIKRAEKIYQSLQDNAPLPFFIGIGSPYDIKNFLRSYEEADLAIKLSKDEVIVCYKDLVLPDSSTDLYPISKEKQLINQIMVGDIEGVRKLFEDIFQWLALNYAGDIEKIRIKLIEMYIVISRSVSYYKDDAKLGQNSFTDLINLTDLKELKSVIYNNLLKVTKYIQEIKHEEISSAVAKAMEYIDERYNQDITLDHVAKHVNMSYHYFSKLFKDETHRTFSEYLLEIRIRQAKQLLDAKDLSIKDVALHVGYQDPNYFSKIFRKATGMTPTEYKESLEIKEVKQGYGGKF</sequence>
<dbReference type="RefSeq" id="WP_013778894.1">
    <property type="nucleotide sequence ID" value="NC_015519.1"/>
</dbReference>
<dbReference type="OrthoDB" id="9779969at2"/>
<keyword evidence="10" id="KW-1185">Reference proteome</keyword>
<evidence type="ECO:0000256" key="6">
    <source>
        <dbReference type="PROSITE-ProRule" id="PRU00169"/>
    </source>
</evidence>
<dbReference type="KEGG" id="tae:TepiRe1_1983"/>
<dbReference type="STRING" id="1209989.TepRe1_1841"/>
<dbReference type="Proteomes" id="UP000010802">
    <property type="component" value="Chromosome"/>
</dbReference>
<dbReference type="SUPFAM" id="SSF52172">
    <property type="entry name" value="CheY-like"/>
    <property type="match status" value="1"/>
</dbReference>
<dbReference type="CDD" id="cd17536">
    <property type="entry name" value="REC_YesN-like"/>
    <property type="match status" value="1"/>
</dbReference>
<dbReference type="SMART" id="SM00448">
    <property type="entry name" value="REC"/>
    <property type="match status" value="1"/>
</dbReference>
<evidence type="ECO:0000313" key="10">
    <source>
        <dbReference type="Proteomes" id="UP000010802"/>
    </source>
</evidence>
<evidence type="ECO:0000256" key="4">
    <source>
        <dbReference type="ARBA" id="ARBA00023163"/>
    </source>
</evidence>
<dbReference type="Pfam" id="PF00072">
    <property type="entry name" value="Response_reg"/>
    <property type="match status" value="1"/>
</dbReference>
<dbReference type="PRINTS" id="PR00032">
    <property type="entry name" value="HTHARAC"/>
</dbReference>
<accession>L0S0X6</accession>
<dbReference type="InterPro" id="IPR041522">
    <property type="entry name" value="CdaR_GGDEF"/>
</dbReference>
<dbReference type="PROSITE" id="PS50110">
    <property type="entry name" value="RESPONSE_REGULATORY"/>
    <property type="match status" value="1"/>
</dbReference>
<dbReference type="InterPro" id="IPR009057">
    <property type="entry name" value="Homeodomain-like_sf"/>
</dbReference>
<comment type="function">
    <text evidence="5">May play the central regulatory role in sporulation. It may be an element of the effector pathway responsible for the activation of sporulation genes in response to nutritional stress. Spo0A may act in concert with spo0H (a sigma factor) to control the expression of some genes that are critical to the sporulation process.</text>
</comment>
<dbReference type="eggNOG" id="COG4753">
    <property type="taxonomic scope" value="Bacteria"/>
</dbReference>
<keyword evidence="3" id="KW-0238">DNA-binding</keyword>
<dbReference type="InterPro" id="IPR018062">
    <property type="entry name" value="HTH_AraC-typ_CS"/>
</dbReference>
<gene>
    <name evidence="9" type="ordered locus">TEPIRE1_1983</name>
</gene>
<proteinExistence type="predicted"/>
<dbReference type="InterPro" id="IPR011006">
    <property type="entry name" value="CheY-like_superfamily"/>
</dbReference>
<dbReference type="PROSITE" id="PS00041">
    <property type="entry name" value="HTH_ARAC_FAMILY_1"/>
    <property type="match status" value="1"/>
</dbReference>
<dbReference type="PANTHER" id="PTHR43280">
    <property type="entry name" value="ARAC-FAMILY TRANSCRIPTIONAL REGULATOR"/>
    <property type="match status" value="1"/>
</dbReference>
<protein>
    <recommendedName>
        <fullName evidence="1">Stage 0 sporulation protein A homolog</fullName>
    </recommendedName>
</protein>
<dbReference type="Gene3D" id="3.40.50.2300">
    <property type="match status" value="1"/>
</dbReference>
<dbReference type="InterPro" id="IPR001789">
    <property type="entry name" value="Sig_transdc_resp-reg_receiver"/>
</dbReference>